<organism evidence="1 2">
    <name type="scientific">Caerostris darwini</name>
    <dbReference type="NCBI Taxonomy" id="1538125"/>
    <lineage>
        <taxon>Eukaryota</taxon>
        <taxon>Metazoa</taxon>
        <taxon>Ecdysozoa</taxon>
        <taxon>Arthropoda</taxon>
        <taxon>Chelicerata</taxon>
        <taxon>Arachnida</taxon>
        <taxon>Araneae</taxon>
        <taxon>Araneomorphae</taxon>
        <taxon>Entelegynae</taxon>
        <taxon>Araneoidea</taxon>
        <taxon>Araneidae</taxon>
        <taxon>Caerostris</taxon>
    </lineage>
</organism>
<comment type="caution">
    <text evidence="1">The sequence shown here is derived from an EMBL/GenBank/DDBJ whole genome shotgun (WGS) entry which is preliminary data.</text>
</comment>
<protein>
    <submittedName>
        <fullName evidence="1">Uncharacterized protein</fullName>
    </submittedName>
</protein>
<dbReference type="Proteomes" id="UP001054837">
    <property type="component" value="Unassembled WGS sequence"/>
</dbReference>
<evidence type="ECO:0000313" key="1">
    <source>
        <dbReference type="EMBL" id="GIY45659.1"/>
    </source>
</evidence>
<sequence>MLPYPIRENGPPNRENNKLVVHQRPFVALHENSDEGLRVLKEHHWGLGVISHDSLKLSRERASQRCTQPTEDSNDAARVKRDEQREICGMQIGLMSVHALPNRAETPGAGDSE</sequence>
<evidence type="ECO:0000313" key="2">
    <source>
        <dbReference type="Proteomes" id="UP001054837"/>
    </source>
</evidence>
<proteinExistence type="predicted"/>
<dbReference type="EMBL" id="BPLQ01009653">
    <property type="protein sequence ID" value="GIY45659.1"/>
    <property type="molecule type" value="Genomic_DNA"/>
</dbReference>
<accession>A0AAV4TIX2</accession>
<keyword evidence="2" id="KW-1185">Reference proteome</keyword>
<reference evidence="1 2" key="1">
    <citation type="submission" date="2021-06" db="EMBL/GenBank/DDBJ databases">
        <title>Caerostris darwini draft genome.</title>
        <authorList>
            <person name="Kono N."/>
            <person name="Arakawa K."/>
        </authorList>
    </citation>
    <scope>NUCLEOTIDE SEQUENCE [LARGE SCALE GENOMIC DNA]</scope>
</reference>
<name>A0AAV4TIX2_9ARAC</name>
<gene>
    <name evidence="1" type="ORF">CDAR_576531</name>
</gene>
<dbReference type="AlphaFoldDB" id="A0AAV4TIX2"/>